<comment type="subcellular location">
    <subcellularLocation>
        <location evidence="1">Nucleus</location>
    </subcellularLocation>
</comment>
<keyword evidence="4" id="KW-0539">Nucleus</keyword>
<dbReference type="Proteomes" id="UP001305647">
    <property type="component" value="Unassembled WGS sequence"/>
</dbReference>
<dbReference type="PANTHER" id="PTHR11380">
    <property type="entry name" value="TRANSCRIPTION INITIATION FACTOR TFIID/SUPT3-RELATED"/>
    <property type="match status" value="1"/>
</dbReference>
<dbReference type="GO" id="GO:0046982">
    <property type="term" value="F:protein heterodimerization activity"/>
    <property type="evidence" value="ECO:0007669"/>
    <property type="project" value="InterPro"/>
</dbReference>
<dbReference type="InterPro" id="IPR009072">
    <property type="entry name" value="Histone-fold"/>
</dbReference>
<reference evidence="6" key="2">
    <citation type="submission" date="2023-05" db="EMBL/GenBank/DDBJ databases">
        <authorList>
            <consortium name="Lawrence Berkeley National Laboratory"/>
            <person name="Steindorff A."/>
            <person name="Hensen N."/>
            <person name="Bonometti L."/>
            <person name="Westerberg I."/>
            <person name="Brannstrom I.O."/>
            <person name="Guillou S."/>
            <person name="Cros-Aarteil S."/>
            <person name="Calhoun S."/>
            <person name="Haridas S."/>
            <person name="Kuo A."/>
            <person name="Mondo S."/>
            <person name="Pangilinan J."/>
            <person name="Riley R."/>
            <person name="Labutti K."/>
            <person name="Andreopoulos B."/>
            <person name="Lipzen A."/>
            <person name="Chen C."/>
            <person name="Yanf M."/>
            <person name="Daum C."/>
            <person name="Ng V."/>
            <person name="Clum A."/>
            <person name="Ohm R."/>
            <person name="Martin F."/>
            <person name="Silar P."/>
            <person name="Natvig D."/>
            <person name="Lalanne C."/>
            <person name="Gautier V."/>
            <person name="Ament-Velasquez S.L."/>
            <person name="Kruys A."/>
            <person name="Hutchinson M.I."/>
            <person name="Powell A.J."/>
            <person name="Barry K."/>
            <person name="Miller A.N."/>
            <person name="Grigoriev I.V."/>
            <person name="Debuchy R."/>
            <person name="Gladieux P."/>
            <person name="Thoren M.H."/>
            <person name="Johannesson H."/>
        </authorList>
    </citation>
    <scope>NUCLEOTIDE SEQUENCE</scope>
    <source>
        <strain evidence="6">CBS 757.83</strain>
    </source>
</reference>
<evidence type="ECO:0000256" key="2">
    <source>
        <dbReference type="ARBA" id="ARBA00023015"/>
    </source>
</evidence>
<evidence type="ECO:0000313" key="6">
    <source>
        <dbReference type="EMBL" id="KAK4104376.1"/>
    </source>
</evidence>
<proteinExistence type="inferred from homology"/>
<name>A0AAN6Q7L0_9PEZI</name>
<dbReference type="EMBL" id="MU863626">
    <property type="protein sequence ID" value="KAK4104376.1"/>
    <property type="molecule type" value="Genomic_DNA"/>
</dbReference>
<dbReference type="GO" id="GO:0005634">
    <property type="term" value="C:nucleus"/>
    <property type="evidence" value="ECO:0007669"/>
    <property type="project" value="UniProtKB-SubCell"/>
</dbReference>
<evidence type="ECO:0000256" key="3">
    <source>
        <dbReference type="ARBA" id="ARBA00023163"/>
    </source>
</evidence>
<reference evidence="6" key="1">
    <citation type="journal article" date="2023" name="Mol. Phylogenet. Evol.">
        <title>Genome-scale phylogeny and comparative genomics of the fungal order Sordariales.</title>
        <authorList>
            <person name="Hensen N."/>
            <person name="Bonometti L."/>
            <person name="Westerberg I."/>
            <person name="Brannstrom I.O."/>
            <person name="Guillou S."/>
            <person name="Cros-Aarteil S."/>
            <person name="Calhoun S."/>
            <person name="Haridas S."/>
            <person name="Kuo A."/>
            <person name="Mondo S."/>
            <person name="Pangilinan J."/>
            <person name="Riley R."/>
            <person name="LaButti K."/>
            <person name="Andreopoulos B."/>
            <person name="Lipzen A."/>
            <person name="Chen C."/>
            <person name="Yan M."/>
            <person name="Daum C."/>
            <person name="Ng V."/>
            <person name="Clum A."/>
            <person name="Steindorff A."/>
            <person name="Ohm R.A."/>
            <person name="Martin F."/>
            <person name="Silar P."/>
            <person name="Natvig D.O."/>
            <person name="Lalanne C."/>
            <person name="Gautier V."/>
            <person name="Ament-Velasquez S.L."/>
            <person name="Kruys A."/>
            <person name="Hutchinson M.I."/>
            <person name="Powell A.J."/>
            <person name="Barry K."/>
            <person name="Miller A.N."/>
            <person name="Grigoriev I.V."/>
            <person name="Debuchy R."/>
            <person name="Gladieux P."/>
            <person name="Hiltunen Thoren M."/>
            <person name="Johannesson H."/>
        </authorList>
    </citation>
    <scope>NUCLEOTIDE SEQUENCE</scope>
    <source>
        <strain evidence="6">CBS 757.83</strain>
    </source>
</reference>
<gene>
    <name evidence="6" type="ORF">N658DRAFT_418686</name>
</gene>
<dbReference type="GO" id="GO:0003712">
    <property type="term" value="F:transcription coregulator activity"/>
    <property type="evidence" value="ECO:0007669"/>
    <property type="project" value="TreeGrafter"/>
</dbReference>
<dbReference type="GO" id="GO:0006366">
    <property type="term" value="P:transcription by RNA polymerase II"/>
    <property type="evidence" value="ECO:0007669"/>
    <property type="project" value="InterPro"/>
</dbReference>
<organism evidence="6 7">
    <name type="scientific">Parathielavia hyrcaniae</name>
    <dbReference type="NCBI Taxonomy" id="113614"/>
    <lineage>
        <taxon>Eukaryota</taxon>
        <taxon>Fungi</taxon>
        <taxon>Dikarya</taxon>
        <taxon>Ascomycota</taxon>
        <taxon>Pezizomycotina</taxon>
        <taxon>Sordariomycetes</taxon>
        <taxon>Sordariomycetidae</taxon>
        <taxon>Sordariales</taxon>
        <taxon>Chaetomiaceae</taxon>
        <taxon>Parathielavia</taxon>
    </lineage>
</organism>
<protein>
    <submittedName>
        <fullName evidence="6">Uncharacterized protein</fullName>
    </submittedName>
</protein>
<evidence type="ECO:0000256" key="4">
    <source>
        <dbReference type="ARBA" id="ARBA00023242"/>
    </source>
</evidence>
<dbReference type="CDD" id="cd22926">
    <property type="entry name" value="HFD_SPT3"/>
    <property type="match status" value="1"/>
</dbReference>
<dbReference type="Pfam" id="PF02269">
    <property type="entry name" value="TFIID-18kDa"/>
    <property type="match status" value="1"/>
</dbReference>
<keyword evidence="7" id="KW-1185">Reference proteome</keyword>
<keyword evidence="3" id="KW-0804">Transcription</keyword>
<evidence type="ECO:0000256" key="5">
    <source>
        <dbReference type="ARBA" id="ARBA00061274"/>
    </source>
</evidence>
<comment type="similarity">
    <text evidence="5">Belongs to the SPT3 family.</text>
</comment>
<dbReference type="SUPFAM" id="SSF47113">
    <property type="entry name" value="Histone-fold"/>
    <property type="match status" value="1"/>
</dbReference>
<dbReference type="InterPro" id="IPR003195">
    <property type="entry name" value="TFIID_TAF13"/>
</dbReference>
<dbReference type="AlphaFoldDB" id="A0AAN6Q7L0"/>
<comment type="caution">
    <text evidence="6">The sequence shown here is derived from an EMBL/GenBank/DDBJ whole genome shotgun (WGS) entry which is preliminary data.</text>
</comment>
<evidence type="ECO:0000313" key="7">
    <source>
        <dbReference type="Proteomes" id="UP001305647"/>
    </source>
</evidence>
<dbReference type="PANTHER" id="PTHR11380:SF16">
    <property type="entry name" value="TRANSCRIPTION INITIATION PROTEIN SPT3 HOMOLOG"/>
    <property type="match status" value="1"/>
</dbReference>
<dbReference type="GO" id="GO:0000124">
    <property type="term" value="C:SAGA complex"/>
    <property type="evidence" value="ECO:0007669"/>
    <property type="project" value="TreeGrafter"/>
</dbReference>
<evidence type="ECO:0000256" key="1">
    <source>
        <dbReference type="ARBA" id="ARBA00004123"/>
    </source>
</evidence>
<keyword evidence="2" id="KW-0805">Transcription regulation</keyword>
<accession>A0AAN6Q7L0</accession>
<sequence length="269" mass="30821">MYVAGEVAHPSVETTTMVENIVREQRMHMLAVAEQLAARRGEARFTTNDILFQIRHNPGRLARLRHHMRWENIRVKAKSQRSKASIPPPPWSILNMFPHASDIPSLASLDNDEALGDSGLGGTSNPWLLDRLLKDDERTRDMTANECTTWSECWSASFTYRKRKTFREWCGLGVISDHRAKDDALEMLGFLTSEWVQVLTENALAIKEQEKMAVRLGKGEETETVQVPGRPIQPRHVGRAFELLKTPPKRYTAMYNGTRLRQRKGLRIF</sequence>